<reference evidence="7 8" key="1">
    <citation type="submission" date="2019-08" db="EMBL/GenBank/DDBJ databases">
        <title>Paraburkholderia sp. DCY113.</title>
        <authorList>
            <person name="Kang J."/>
        </authorList>
    </citation>
    <scope>NUCLEOTIDE SEQUENCE [LARGE SCALE GENOMIC DNA]</scope>
    <source>
        <strain evidence="7 8">DCY113</strain>
    </source>
</reference>
<evidence type="ECO:0000256" key="4">
    <source>
        <dbReference type="ARBA" id="ARBA00023008"/>
    </source>
</evidence>
<evidence type="ECO:0000256" key="3">
    <source>
        <dbReference type="ARBA" id="ARBA00022729"/>
    </source>
</evidence>
<accession>A0A5B0HAD5</accession>
<evidence type="ECO:0000256" key="1">
    <source>
        <dbReference type="ARBA" id="ARBA00004196"/>
    </source>
</evidence>
<dbReference type="Pfam" id="PF04234">
    <property type="entry name" value="CopC"/>
    <property type="match status" value="1"/>
</dbReference>
<dbReference type="GO" id="GO:0046688">
    <property type="term" value="P:response to copper ion"/>
    <property type="evidence" value="ECO:0007669"/>
    <property type="project" value="InterPro"/>
</dbReference>
<feature type="chain" id="PRO_5022937279" evidence="5">
    <location>
        <begin position="35"/>
        <end position="130"/>
    </location>
</feature>
<dbReference type="AlphaFoldDB" id="A0A5B0HAD5"/>
<sequence length="130" mass="13439">MNNVLARSGSIGLRAAAKLTALAAGLALASAAFAHVFPQKQEPGAGKTVASPPQVRVIFDGPLEPAFSSLTVTDASGKQVTTQKALVDPHEPTTMTVPLPSLAAGHYTVHWVAVASDGHRTHGDYGFDVK</sequence>
<evidence type="ECO:0000313" key="7">
    <source>
        <dbReference type="EMBL" id="KAA1012032.1"/>
    </source>
</evidence>
<evidence type="ECO:0000256" key="5">
    <source>
        <dbReference type="SAM" id="SignalP"/>
    </source>
</evidence>
<keyword evidence="8" id="KW-1185">Reference proteome</keyword>
<feature type="domain" description="CopC" evidence="6">
    <location>
        <begin position="38"/>
        <end position="129"/>
    </location>
</feature>
<dbReference type="InterPro" id="IPR007348">
    <property type="entry name" value="CopC_dom"/>
</dbReference>
<comment type="subcellular location">
    <subcellularLocation>
        <location evidence="1">Cell envelope</location>
    </subcellularLocation>
</comment>
<dbReference type="GO" id="GO:0006825">
    <property type="term" value="P:copper ion transport"/>
    <property type="evidence" value="ECO:0007669"/>
    <property type="project" value="InterPro"/>
</dbReference>
<dbReference type="PANTHER" id="PTHR34820">
    <property type="entry name" value="INNER MEMBRANE PROTEIN YEBZ"/>
    <property type="match status" value="1"/>
</dbReference>
<dbReference type="Gene3D" id="2.60.40.1220">
    <property type="match status" value="1"/>
</dbReference>
<gene>
    <name evidence="7" type="ORF">FVF58_13000</name>
</gene>
<comment type="caution">
    <text evidence="7">The sequence shown here is derived from an EMBL/GenBank/DDBJ whole genome shotgun (WGS) entry which is preliminary data.</text>
</comment>
<dbReference type="EMBL" id="VTUZ01000007">
    <property type="protein sequence ID" value="KAA1012032.1"/>
    <property type="molecule type" value="Genomic_DNA"/>
</dbReference>
<dbReference type="GO" id="GO:0030313">
    <property type="term" value="C:cell envelope"/>
    <property type="evidence" value="ECO:0007669"/>
    <property type="project" value="UniProtKB-SubCell"/>
</dbReference>
<dbReference type="SUPFAM" id="SSF81296">
    <property type="entry name" value="E set domains"/>
    <property type="match status" value="1"/>
</dbReference>
<dbReference type="InterPro" id="IPR014755">
    <property type="entry name" value="Cu-Rt/internalin_Ig-like"/>
</dbReference>
<dbReference type="PANTHER" id="PTHR34820:SF4">
    <property type="entry name" value="INNER MEMBRANE PROTEIN YEBZ"/>
    <property type="match status" value="1"/>
</dbReference>
<evidence type="ECO:0000259" key="6">
    <source>
        <dbReference type="Pfam" id="PF04234"/>
    </source>
</evidence>
<evidence type="ECO:0000256" key="2">
    <source>
        <dbReference type="ARBA" id="ARBA00022723"/>
    </source>
</evidence>
<feature type="signal peptide" evidence="5">
    <location>
        <begin position="1"/>
        <end position="34"/>
    </location>
</feature>
<evidence type="ECO:0000313" key="8">
    <source>
        <dbReference type="Proteomes" id="UP000325273"/>
    </source>
</evidence>
<dbReference type="GO" id="GO:0005507">
    <property type="term" value="F:copper ion binding"/>
    <property type="evidence" value="ECO:0007669"/>
    <property type="project" value="InterPro"/>
</dbReference>
<dbReference type="RefSeq" id="WP_149670303.1">
    <property type="nucleotide sequence ID" value="NZ_VTUZ01000007.1"/>
</dbReference>
<keyword evidence="4" id="KW-0186">Copper</keyword>
<dbReference type="GO" id="GO:0005886">
    <property type="term" value="C:plasma membrane"/>
    <property type="evidence" value="ECO:0007669"/>
    <property type="project" value="TreeGrafter"/>
</dbReference>
<dbReference type="InterPro" id="IPR014756">
    <property type="entry name" value="Ig_E-set"/>
</dbReference>
<name>A0A5B0HAD5_9BURK</name>
<organism evidence="7 8">
    <name type="scientific">Paraburkholderia panacisoli</name>
    <dbReference type="NCBI Taxonomy" id="2603818"/>
    <lineage>
        <taxon>Bacteria</taxon>
        <taxon>Pseudomonadati</taxon>
        <taxon>Pseudomonadota</taxon>
        <taxon>Betaproteobacteria</taxon>
        <taxon>Burkholderiales</taxon>
        <taxon>Burkholderiaceae</taxon>
        <taxon>Paraburkholderia</taxon>
    </lineage>
</organism>
<protein>
    <submittedName>
        <fullName evidence="7">Copper resistance protein CopC</fullName>
    </submittedName>
</protein>
<dbReference type="GO" id="GO:0042597">
    <property type="term" value="C:periplasmic space"/>
    <property type="evidence" value="ECO:0007669"/>
    <property type="project" value="InterPro"/>
</dbReference>
<proteinExistence type="predicted"/>
<dbReference type="InterPro" id="IPR032694">
    <property type="entry name" value="CopC/D"/>
</dbReference>
<dbReference type="Proteomes" id="UP000325273">
    <property type="component" value="Unassembled WGS sequence"/>
</dbReference>
<keyword evidence="2" id="KW-0479">Metal-binding</keyword>
<keyword evidence="3 5" id="KW-0732">Signal</keyword>